<keyword evidence="9" id="KW-1185">Reference proteome</keyword>
<dbReference type="Gene3D" id="1.10.10.60">
    <property type="entry name" value="Homeodomain-like"/>
    <property type="match status" value="1"/>
</dbReference>
<dbReference type="InterPro" id="IPR058031">
    <property type="entry name" value="AAA_lid_NorR"/>
</dbReference>
<proteinExistence type="predicted"/>
<dbReference type="Pfam" id="PF02954">
    <property type="entry name" value="HTH_8"/>
    <property type="match status" value="1"/>
</dbReference>
<dbReference type="PANTHER" id="PTHR32071:SF113">
    <property type="entry name" value="ALGINATE BIOSYNTHESIS TRANSCRIPTIONAL REGULATORY PROTEIN ALGB"/>
    <property type="match status" value="1"/>
</dbReference>
<protein>
    <submittedName>
        <fullName evidence="8">PEP-CTERM-box response regulator transcription factor</fullName>
    </submittedName>
</protein>
<dbReference type="NCBIfam" id="TIGR02915">
    <property type="entry name" value="PEP_resp_reg"/>
    <property type="match status" value="1"/>
</dbReference>
<dbReference type="InterPro" id="IPR003593">
    <property type="entry name" value="AAA+_ATPase"/>
</dbReference>
<dbReference type="SMART" id="SM00448">
    <property type="entry name" value="REC"/>
    <property type="match status" value="1"/>
</dbReference>
<dbReference type="PROSITE" id="PS00675">
    <property type="entry name" value="SIGMA54_INTERACT_1"/>
    <property type="match status" value="1"/>
</dbReference>
<keyword evidence="3" id="KW-0805">Transcription regulation</keyword>
<dbReference type="CDD" id="cd00009">
    <property type="entry name" value="AAA"/>
    <property type="match status" value="1"/>
</dbReference>
<feature type="modified residue" description="4-aspartylphosphate" evidence="5">
    <location>
        <position position="53"/>
    </location>
</feature>
<dbReference type="SUPFAM" id="SSF46689">
    <property type="entry name" value="Homeodomain-like"/>
    <property type="match status" value="1"/>
</dbReference>
<evidence type="ECO:0000259" key="6">
    <source>
        <dbReference type="PROSITE" id="PS50045"/>
    </source>
</evidence>
<accession>A0A839HQT2</accession>
<dbReference type="PROSITE" id="PS00676">
    <property type="entry name" value="SIGMA54_INTERACT_2"/>
    <property type="match status" value="1"/>
</dbReference>
<dbReference type="InterPro" id="IPR025662">
    <property type="entry name" value="Sigma_54_int_dom_ATP-bd_1"/>
</dbReference>
<evidence type="ECO:0000313" key="9">
    <source>
        <dbReference type="Proteomes" id="UP000548632"/>
    </source>
</evidence>
<feature type="domain" description="Response regulatory" evidence="7">
    <location>
        <begin position="5"/>
        <end position="123"/>
    </location>
</feature>
<dbReference type="CDD" id="cd00156">
    <property type="entry name" value="REC"/>
    <property type="match status" value="1"/>
</dbReference>
<dbReference type="InterPro" id="IPR009057">
    <property type="entry name" value="Homeodomain-like_sf"/>
</dbReference>
<keyword evidence="4" id="KW-0804">Transcription</keyword>
<keyword evidence="2" id="KW-0067">ATP-binding</keyword>
<dbReference type="Pfam" id="PF00158">
    <property type="entry name" value="Sigma54_activat"/>
    <property type="match status" value="1"/>
</dbReference>
<dbReference type="GO" id="GO:0043565">
    <property type="term" value="F:sequence-specific DNA binding"/>
    <property type="evidence" value="ECO:0007669"/>
    <property type="project" value="InterPro"/>
</dbReference>
<dbReference type="SUPFAM" id="SSF52540">
    <property type="entry name" value="P-loop containing nucleoside triphosphate hydrolases"/>
    <property type="match status" value="1"/>
</dbReference>
<keyword evidence="5" id="KW-0597">Phosphoprotein</keyword>
<dbReference type="GO" id="GO:0000160">
    <property type="term" value="P:phosphorelay signal transduction system"/>
    <property type="evidence" value="ECO:0007669"/>
    <property type="project" value="InterPro"/>
</dbReference>
<evidence type="ECO:0000313" key="8">
    <source>
        <dbReference type="EMBL" id="MBB1127372.1"/>
    </source>
</evidence>
<dbReference type="SUPFAM" id="SSF52172">
    <property type="entry name" value="CheY-like"/>
    <property type="match status" value="1"/>
</dbReference>
<dbReference type="InterPro" id="IPR002078">
    <property type="entry name" value="Sigma_54_int"/>
</dbReference>
<dbReference type="InterPro" id="IPR014264">
    <property type="entry name" value="PEP-CTERM_resp_reg"/>
</dbReference>
<evidence type="ECO:0000256" key="3">
    <source>
        <dbReference type="ARBA" id="ARBA00023015"/>
    </source>
</evidence>
<evidence type="ECO:0000256" key="1">
    <source>
        <dbReference type="ARBA" id="ARBA00022741"/>
    </source>
</evidence>
<evidence type="ECO:0000256" key="5">
    <source>
        <dbReference type="PROSITE-ProRule" id="PRU00169"/>
    </source>
</evidence>
<dbReference type="GO" id="GO:0006355">
    <property type="term" value="P:regulation of DNA-templated transcription"/>
    <property type="evidence" value="ECO:0007669"/>
    <property type="project" value="InterPro"/>
</dbReference>
<sequence>MVNNKILLVVEDDLGLQSQLRWCFDEFEVEVAANRQEALVQIRQHQPSVVTLDLGLPPDPGGTREGLATLEEIVNIAPMTKVIIITGNDDRNSAVQAINLGAYDFYLKPVDPTILVLVVERAHRLWELENENQRLQQIRHHSPLHGIIGNSNLMLQAAQTIEKVALTNATVLILGESGTGKELFARALHQLSSRIPNRLVAINCAAIPEQLLESELFGYEQGAFTGAIKQTKGKIECAHGGTLFLDEIGDLPLPLQAKLLRFLQERVIERLGGREEIPVDLRVVCATHQDLEQKITQGLFRPDLFYRISEITISLPPLRDRGNDVLLLARTFLSQFNREFNKAIRGFTRDATTAITHYSWPGNVREVENRIKRAVIMAEGRQLTSADLELDTASVNNADIFPQAYHCENAVTTLRIARETAEIRTIRRALQYANGKISQAAKLLDVTRPTLYSLLEKYQIKVD</sequence>
<dbReference type="PANTHER" id="PTHR32071">
    <property type="entry name" value="TRANSCRIPTIONAL REGULATORY PROTEIN"/>
    <property type="match status" value="1"/>
</dbReference>
<dbReference type="PROSITE" id="PS50045">
    <property type="entry name" value="SIGMA54_INTERACT_4"/>
    <property type="match status" value="1"/>
</dbReference>
<dbReference type="InterPro" id="IPR011006">
    <property type="entry name" value="CheY-like_superfamily"/>
</dbReference>
<feature type="domain" description="Sigma-54 factor interaction" evidence="6">
    <location>
        <begin position="147"/>
        <end position="376"/>
    </location>
</feature>
<dbReference type="PRINTS" id="PR01590">
    <property type="entry name" value="HTHFIS"/>
</dbReference>
<dbReference type="FunFam" id="3.40.50.300:FF:000006">
    <property type="entry name" value="DNA-binding transcriptional regulator NtrC"/>
    <property type="match status" value="1"/>
</dbReference>
<dbReference type="Gene3D" id="3.40.50.2300">
    <property type="match status" value="1"/>
</dbReference>
<dbReference type="SMART" id="SM00382">
    <property type="entry name" value="AAA"/>
    <property type="match status" value="1"/>
</dbReference>
<dbReference type="InterPro" id="IPR027417">
    <property type="entry name" value="P-loop_NTPase"/>
</dbReference>
<dbReference type="PROSITE" id="PS50110">
    <property type="entry name" value="RESPONSE_REGULATORY"/>
    <property type="match status" value="1"/>
</dbReference>
<dbReference type="GO" id="GO:0005524">
    <property type="term" value="F:ATP binding"/>
    <property type="evidence" value="ECO:0007669"/>
    <property type="project" value="UniProtKB-KW"/>
</dbReference>
<dbReference type="Pfam" id="PF25601">
    <property type="entry name" value="AAA_lid_14"/>
    <property type="match status" value="1"/>
</dbReference>
<evidence type="ECO:0000259" key="7">
    <source>
        <dbReference type="PROSITE" id="PS50110"/>
    </source>
</evidence>
<dbReference type="InterPro" id="IPR002197">
    <property type="entry name" value="HTH_Fis"/>
</dbReference>
<dbReference type="Gene3D" id="1.10.8.60">
    <property type="match status" value="1"/>
</dbReference>
<dbReference type="AlphaFoldDB" id="A0A839HQT2"/>
<dbReference type="Gene3D" id="3.40.50.300">
    <property type="entry name" value="P-loop containing nucleotide triphosphate hydrolases"/>
    <property type="match status" value="1"/>
</dbReference>
<dbReference type="InterPro" id="IPR025943">
    <property type="entry name" value="Sigma_54_int_dom_ATP-bd_2"/>
</dbReference>
<dbReference type="InterPro" id="IPR001789">
    <property type="entry name" value="Sig_transdc_resp-reg_receiver"/>
</dbReference>
<reference evidence="8 9" key="1">
    <citation type="journal article" date="2020" name="Arch. Microbiol.">
        <title>The genome sequence of the giant phototrophic gammaproteobacterium Thiospirillum jenense gives insight into its physiological properties and phylogenetic relationships.</title>
        <authorList>
            <person name="Imhoff J.F."/>
            <person name="Meyer T.E."/>
            <person name="Kyndt J.A."/>
        </authorList>
    </citation>
    <scope>NUCLEOTIDE SEQUENCE [LARGE SCALE GENOMIC DNA]</scope>
    <source>
        <strain evidence="8 9">DSM 216</strain>
    </source>
</reference>
<comment type="caution">
    <text evidence="8">The sequence shown here is derived from an EMBL/GenBank/DDBJ whole genome shotgun (WGS) entry which is preliminary data.</text>
</comment>
<dbReference type="EMBL" id="JABVCQ010000056">
    <property type="protein sequence ID" value="MBB1127372.1"/>
    <property type="molecule type" value="Genomic_DNA"/>
</dbReference>
<evidence type="ECO:0000256" key="4">
    <source>
        <dbReference type="ARBA" id="ARBA00023163"/>
    </source>
</evidence>
<gene>
    <name evidence="8" type="primary">prsR</name>
    <name evidence="8" type="ORF">HUK38_14265</name>
</gene>
<dbReference type="Proteomes" id="UP000548632">
    <property type="component" value="Unassembled WGS sequence"/>
</dbReference>
<name>A0A839HQT2_9GAMM</name>
<dbReference type="Pfam" id="PF00072">
    <property type="entry name" value="Response_reg"/>
    <property type="match status" value="1"/>
</dbReference>
<dbReference type="RefSeq" id="WP_182584998.1">
    <property type="nucleotide sequence ID" value="NZ_JABVCQ010000056.1"/>
</dbReference>
<keyword evidence="1" id="KW-0547">Nucleotide-binding</keyword>
<evidence type="ECO:0000256" key="2">
    <source>
        <dbReference type="ARBA" id="ARBA00022840"/>
    </source>
</evidence>
<organism evidence="8 9">
    <name type="scientific">Thiospirillum jenense</name>
    <dbReference type="NCBI Taxonomy" id="1653858"/>
    <lineage>
        <taxon>Bacteria</taxon>
        <taxon>Pseudomonadati</taxon>
        <taxon>Pseudomonadota</taxon>
        <taxon>Gammaproteobacteria</taxon>
        <taxon>Chromatiales</taxon>
        <taxon>Chromatiaceae</taxon>
        <taxon>Thiospirillum</taxon>
    </lineage>
</organism>